<dbReference type="AlphaFoldDB" id="A0A9P6KT66"/>
<dbReference type="Proteomes" id="UP000756921">
    <property type="component" value="Unassembled WGS sequence"/>
</dbReference>
<evidence type="ECO:0000313" key="5">
    <source>
        <dbReference type="Proteomes" id="UP000756921"/>
    </source>
</evidence>
<keyword evidence="4" id="KW-0863">Zinc-finger</keyword>
<dbReference type="CDD" id="cd00067">
    <property type="entry name" value="GAL4"/>
    <property type="match status" value="1"/>
</dbReference>
<dbReference type="InterPro" id="IPR021858">
    <property type="entry name" value="Fun_TF"/>
</dbReference>
<gene>
    <name evidence="4" type="ORF">PMIN01_05415</name>
</gene>
<dbReference type="GO" id="GO:0005634">
    <property type="term" value="C:nucleus"/>
    <property type="evidence" value="ECO:0007669"/>
    <property type="project" value="UniProtKB-SubCell"/>
</dbReference>
<dbReference type="GO" id="GO:0045944">
    <property type="term" value="P:positive regulation of transcription by RNA polymerase II"/>
    <property type="evidence" value="ECO:0007669"/>
    <property type="project" value="TreeGrafter"/>
</dbReference>
<keyword evidence="4" id="KW-0862">Zinc</keyword>
<proteinExistence type="predicted"/>
<dbReference type="PANTHER" id="PTHR37534">
    <property type="entry name" value="TRANSCRIPTIONAL ACTIVATOR PROTEIN UGA3"/>
    <property type="match status" value="1"/>
</dbReference>
<evidence type="ECO:0000259" key="3">
    <source>
        <dbReference type="PROSITE" id="PS50048"/>
    </source>
</evidence>
<comment type="subcellular location">
    <subcellularLocation>
        <location evidence="1">Nucleus</location>
    </subcellularLocation>
</comment>
<dbReference type="PANTHER" id="PTHR37534:SF39">
    <property type="entry name" value="TRANSCRIPTION FACTOR DOMAIN-CONTAINING PROTEIN"/>
    <property type="match status" value="1"/>
</dbReference>
<dbReference type="GO" id="GO:0000981">
    <property type="term" value="F:DNA-binding transcription factor activity, RNA polymerase II-specific"/>
    <property type="evidence" value="ECO:0007669"/>
    <property type="project" value="InterPro"/>
</dbReference>
<dbReference type="EMBL" id="WJXW01000004">
    <property type="protein sequence ID" value="KAF9737636.1"/>
    <property type="molecule type" value="Genomic_DNA"/>
</dbReference>
<evidence type="ECO:0000256" key="2">
    <source>
        <dbReference type="ARBA" id="ARBA00023242"/>
    </source>
</evidence>
<evidence type="ECO:0000313" key="4">
    <source>
        <dbReference type="EMBL" id="KAF9737636.1"/>
    </source>
</evidence>
<dbReference type="Pfam" id="PF00172">
    <property type="entry name" value="Zn_clus"/>
    <property type="match status" value="1"/>
</dbReference>
<keyword evidence="4" id="KW-0479">Metal-binding</keyword>
<keyword evidence="2" id="KW-0539">Nucleus</keyword>
<dbReference type="InterPro" id="IPR036864">
    <property type="entry name" value="Zn2-C6_fun-type_DNA-bd_sf"/>
</dbReference>
<dbReference type="Pfam" id="PF11951">
    <property type="entry name" value="Fungal_trans_2"/>
    <property type="match status" value="1"/>
</dbReference>
<sequence length="480" mass="54388">MGRPATGKRSCGTCKDRKILCDRTTPACSQCTRAKRECKGYGLRLSWPREKDARRAIVLQSSQHPLKHLNKRTSISSMIRATQIFMFLSALTARAPVLYEPVQWNPHQMGELEWDLLIYFQLEASQSLTTFCSNPKHLANQVMQLSQNGESPASKAVLHSILGLASLHRYGWNSQAMEFMISSLRALAQASDTFDKSAERAHHVATGMLLCSFEVHMASCSASEWTWYVNGIKEVLYSNISHQKCTLNVEKNMLMNWVYYHDIMKAFSSRHWKAEQKRKVVASISQPQIVDESCNRKLVRRKELICCDAPLPLAPWIPAILKVMSDLCDTVPTEPSLKSMSAEELDAYSNSIQILDWRIRNISMPSPAEKFSASVYLYQLAMLIYLIRVTENILKQTSTLREYVDKAFALLSELETCKPHFPMYIIGWEARTNKQRTIFPRDVGTYEESCILTVVIPCGGVGASWVDARRSCRGGVELLG</sequence>
<comment type="caution">
    <text evidence="4">The sequence shown here is derived from an EMBL/GenBank/DDBJ whole genome shotgun (WGS) entry which is preliminary data.</text>
</comment>
<keyword evidence="5" id="KW-1185">Reference proteome</keyword>
<evidence type="ECO:0000256" key="1">
    <source>
        <dbReference type="ARBA" id="ARBA00004123"/>
    </source>
</evidence>
<name>A0A9P6KT66_9PLEO</name>
<accession>A0A9P6KT66</accession>
<dbReference type="InterPro" id="IPR001138">
    <property type="entry name" value="Zn2Cys6_DnaBD"/>
</dbReference>
<organism evidence="4 5">
    <name type="scientific">Paraphaeosphaeria minitans</name>
    <dbReference type="NCBI Taxonomy" id="565426"/>
    <lineage>
        <taxon>Eukaryota</taxon>
        <taxon>Fungi</taxon>
        <taxon>Dikarya</taxon>
        <taxon>Ascomycota</taxon>
        <taxon>Pezizomycotina</taxon>
        <taxon>Dothideomycetes</taxon>
        <taxon>Pleosporomycetidae</taxon>
        <taxon>Pleosporales</taxon>
        <taxon>Massarineae</taxon>
        <taxon>Didymosphaeriaceae</taxon>
        <taxon>Paraphaeosphaeria</taxon>
    </lineage>
</organism>
<reference evidence="4" key="1">
    <citation type="journal article" date="2020" name="Mol. Plant Microbe Interact.">
        <title>Genome Sequence of the Biocontrol Agent Coniothyrium minitans strain Conio (IMI 134523).</title>
        <authorList>
            <person name="Patel D."/>
            <person name="Shittu T.A."/>
            <person name="Baroncelli R."/>
            <person name="Muthumeenakshi S."/>
            <person name="Osborne T.H."/>
            <person name="Janganan T.K."/>
            <person name="Sreenivasaprasad S."/>
        </authorList>
    </citation>
    <scope>NUCLEOTIDE SEQUENCE</scope>
    <source>
        <strain evidence="4">Conio</strain>
    </source>
</reference>
<dbReference type="Gene3D" id="4.10.240.10">
    <property type="entry name" value="Zn(2)-C6 fungal-type DNA-binding domain"/>
    <property type="match status" value="1"/>
</dbReference>
<dbReference type="GO" id="GO:0008270">
    <property type="term" value="F:zinc ion binding"/>
    <property type="evidence" value="ECO:0007669"/>
    <property type="project" value="UniProtKB-KW"/>
</dbReference>
<dbReference type="SUPFAM" id="SSF57701">
    <property type="entry name" value="Zn2/Cys6 DNA-binding domain"/>
    <property type="match status" value="1"/>
</dbReference>
<protein>
    <submittedName>
        <fullName evidence="4">Zinc-finger transcription factor</fullName>
    </submittedName>
</protein>
<dbReference type="PROSITE" id="PS00463">
    <property type="entry name" value="ZN2_CY6_FUNGAL_1"/>
    <property type="match status" value="1"/>
</dbReference>
<dbReference type="PROSITE" id="PS50048">
    <property type="entry name" value="ZN2_CY6_FUNGAL_2"/>
    <property type="match status" value="1"/>
</dbReference>
<feature type="domain" description="Zn(2)-C6 fungal-type" evidence="3">
    <location>
        <begin position="10"/>
        <end position="38"/>
    </location>
</feature>
<dbReference type="OrthoDB" id="5130013at2759"/>
<dbReference type="SMART" id="SM00066">
    <property type="entry name" value="GAL4"/>
    <property type="match status" value="1"/>
</dbReference>
<dbReference type="GO" id="GO:0000976">
    <property type="term" value="F:transcription cis-regulatory region binding"/>
    <property type="evidence" value="ECO:0007669"/>
    <property type="project" value="TreeGrafter"/>
</dbReference>